<dbReference type="InterPro" id="IPR045325">
    <property type="entry name" value="TMEM70/TMEM186/TMEM223"/>
</dbReference>
<dbReference type="Pfam" id="PF06979">
    <property type="entry name" value="TMEM70"/>
    <property type="match status" value="1"/>
</dbReference>
<gene>
    <name evidence="3" type="ORF">TBRA_LOCUS7586</name>
</gene>
<dbReference type="GO" id="GO:0033615">
    <property type="term" value="P:mitochondrial proton-transporting ATP synthase complex assembly"/>
    <property type="evidence" value="ECO:0007669"/>
    <property type="project" value="TreeGrafter"/>
</dbReference>
<organism evidence="3 4">
    <name type="scientific">Trichogramma brassicae</name>
    <dbReference type="NCBI Taxonomy" id="86971"/>
    <lineage>
        <taxon>Eukaryota</taxon>
        <taxon>Metazoa</taxon>
        <taxon>Ecdysozoa</taxon>
        <taxon>Arthropoda</taxon>
        <taxon>Hexapoda</taxon>
        <taxon>Insecta</taxon>
        <taxon>Pterygota</taxon>
        <taxon>Neoptera</taxon>
        <taxon>Endopterygota</taxon>
        <taxon>Hymenoptera</taxon>
        <taxon>Apocrita</taxon>
        <taxon>Proctotrupomorpha</taxon>
        <taxon>Chalcidoidea</taxon>
        <taxon>Trichogrammatidae</taxon>
        <taxon>Trichogramma</taxon>
    </lineage>
</organism>
<reference evidence="3 4" key="1">
    <citation type="submission" date="2020-02" db="EMBL/GenBank/DDBJ databases">
        <authorList>
            <person name="Ferguson B K."/>
        </authorList>
    </citation>
    <scope>NUCLEOTIDE SEQUENCE [LARGE SCALE GENOMIC DNA]</scope>
</reference>
<evidence type="ECO:0000313" key="4">
    <source>
        <dbReference type="Proteomes" id="UP000479190"/>
    </source>
</evidence>
<accession>A0A6H5IFD5</accession>
<dbReference type="PANTHER" id="PTHR13281:SF0">
    <property type="entry name" value="TRANSMEMBRANE PROTEIN 70, MITOCHONDRIAL"/>
    <property type="match status" value="1"/>
</dbReference>
<evidence type="ECO:0000256" key="2">
    <source>
        <dbReference type="SAM" id="Phobius"/>
    </source>
</evidence>
<dbReference type="GO" id="GO:0031966">
    <property type="term" value="C:mitochondrial membrane"/>
    <property type="evidence" value="ECO:0007669"/>
    <property type="project" value="TreeGrafter"/>
</dbReference>
<evidence type="ECO:0000313" key="3">
    <source>
        <dbReference type="EMBL" id="CAB0035698.1"/>
    </source>
</evidence>
<keyword evidence="2" id="KW-1133">Transmembrane helix</keyword>
<keyword evidence="2" id="KW-0812">Transmembrane</keyword>
<evidence type="ECO:0008006" key="5">
    <source>
        <dbReference type="Google" id="ProtNLM"/>
    </source>
</evidence>
<keyword evidence="2" id="KW-0472">Membrane</keyword>
<dbReference type="PANTHER" id="PTHR13281">
    <property type="entry name" value="TRANSMEMBRANE PROTEIN 70, MITOCHONDRIAL"/>
    <property type="match status" value="1"/>
</dbReference>
<dbReference type="OrthoDB" id="156886at2759"/>
<proteinExistence type="inferred from homology"/>
<comment type="similarity">
    <text evidence="1">Belongs to the TMEM70 family.</text>
</comment>
<dbReference type="EMBL" id="CADCXV010000795">
    <property type="protein sequence ID" value="CAB0035698.1"/>
    <property type="molecule type" value="Genomic_DNA"/>
</dbReference>
<evidence type="ECO:0000256" key="1">
    <source>
        <dbReference type="ARBA" id="ARBA00005280"/>
    </source>
</evidence>
<dbReference type="Proteomes" id="UP000479190">
    <property type="component" value="Unassembled WGS sequence"/>
</dbReference>
<name>A0A6H5IFD5_9HYME</name>
<protein>
    <recommendedName>
        <fullName evidence="5">Transmembrane protein 70 homolog, mitochondrial</fullName>
    </recommendedName>
</protein>
<keyword evidence="4" id="KW-1185">Reference proteome</keyword>
<feature type="transmembrane region" description="Helical" evidence="2">
    <location>
        <begin position="12"/>
        <end position="30"/>
    </location>
</feature>
<sequence length="164" mass="18629">MGQQNNNIKNIKMISLSTSLMGLSVQPIVYQKAVLSGEVTNFTLPIFALLGLFALATPPLLNLLTKRYILSIEYYPKRDKYVASVYTLFARQKKIEFTPDDVTIPTVLGMFTNCCIKGKPMFMDSTSFSEENQKHYVRIMGYDQPLDLKLDETIPDTKKNSEKT</sequence>
<dbReference type="AlphaFoldDB" id="A0A6H5IFD5"/>
<dbReference type="InterPro" id="IPR009724">
    <property type="entry name" value="TMEM70"/>
</dbReference>
<feature type="transmembrane region" description="Helical" evidence="2">
    <location>
        <begin position="42"/>
        <end position="64"/>
    </location>
</feature>